<evidence type="ECO:0000313" key="3">
    <source>
        <dbReference type="Proteomes" id="UP000184693"/>
    </source>
</evidence>
<name>A0A1N6F2J4_9BURK</name>
<reference evidence="2 3" key="1">
    <citation type="submission" date="2016-11" db="EMBL/GenBank/DDBJ databases">
        <authorList>
            <person name="Jaros S."/>
            <person name="Januszkiewicz K."/>
            <person name="Wedrychowicz H."/>
        </authorList>
    </citation>
    <scope>NUCLEOTIDE SEQUENCE [LARGE SCALE GENOMIC DNA]</scope>
    <source>
        <strain evidence="2 3">GAS86</strain>
    </source>
</reference>
<dbReference type="AlphaFoldDB" id="A0A1N6F2J4"/>
<feature type="region of interest" description="Disordered" evidence="1">
    <location>
        <begin position="30"/>
        <end position="59"/>
    </location>
</feature>
<dbReference type="EMBL" id="FSRM01000001">
    <property type="protein sequence ID" value="SIN89471.1"/>
    <property type="molecule type" value="Genomic_DNA"/>
</dbReference>
<gene>
    <name evidence="2" type="ORF">SAMN05444168_1195</name>
</gene>
<organism evidence="2 3">
    <name type="scientific">Paraburkholderia phenazinium</name>
    <dbReference type="NCBI Taxonomy" id="60549"/>
    <lineage>
        <taxon>Bacteria</taxon>
        <taxon>Pseudomonadati</taxon>
        <taxon>Pseudomonadota</taxon>
        <taxon>Betaproteobacteria</taxon>
        <taxon>Burkholderiales</taxon>
        <taxon>Burkholderiaceae</taxon>
        <taxon>Paraburkholderia</taxon>
    </lineage>
</organism>
<sequence>MQPFSEEELQQMKISAAQGAKDRAIWKQMQDDEATWRPEASINWSTTPATTSSFTGPIW</sequence>
<feature type="compositionally biased region" description="Polar residues" evidence="1">
    <location>
        <begin position="42"/>
        <end position="59"/>
    </location>
</feature>
<dbReference type="Proteomes" id="UP000184693">
    <property type="component" value="Unassembled WGS sequence"/>
</dbReference>
<dbReference type="OrthoDB" id="7185741at2"/>
<accession>A0A1N6F2J4</accession>
<dbReference type="RefSeq" id="WP_074263432.1">
    <property type="nucleotide sequence ID" value="NZ_FSRM01000001.1"/>
</dbReference>
<evidence type="ECO:0000256" key="1">
    <source>
        <dbReference type="SAM" id="MobiDB-lite"/>
    </source>
</evidence>
<evidence type="ECO:0000313" key="2">
    <source>
        <dbReference type="EMBL" id="SIN89471.1"/>
    </source>
</evidence>
<proteinExistence type="predicted"/>
<protein>
    <submittedName>
        <fullName evidence="2">Uncharacterized protein</fullName>
    </submittedName>
</protein>